<sequence length="116" mass="13026">MRAVNDTGIVLYRYLRALSVKVSRGTVHRLLDTPAGNSLRGISDALDALRIKNEVYQLPPSEDYFARVDAPFITMLQVSGVPFCVVTKKDGSAYITITILSVDKKRRLIEVMILYH</sequence>
<evidence type="ECO:0000313" key="2">
    <source>
        <dbReference type="Proteomes" id="UP000295600"/>
    </source>
</evidence>
<comment type="caution">
    <text evidence="1">The sequence shown here is derived from an EMBL/GenBank/DDBJ whole genome shotgun (WGS) entry which is preliminary data.</text>
</comment>
<evidence type="ECO:0008006" key="3">
    <source>
        <dbReference type="Google" id="ProtNLM"/>
    </source>
</evidence>
<reference evidence="1 2" key="1">
    <citation type="submission" date="2019-03" db="EMBL/GenBank/DDBJ databases">
        <title>Genomic Encyclopedia of Type Strains, Phase IV (KMG-IV): sequencing the most valuable type-strain genomes for metagenomic binning, comparative biology and taxonomic classification.</title>
        <authorList>
            <person name="Goeker M."/>
        </authorList>
    </citation>
    <scope>NUCLEOTIDE SEQUENCE [LARGE SCALE GENOMIC DNA]</scope>
    <source>
        <strain evidence="1 2">DSM 23917</strain>
    </source>
</reference>
<dbReference type="Proteomes" id="UP000295600">
    <property type="component" value="Unassembled WGS sequence"/>
</dbReference>
<organism evidence="1 2">
    <name type="scientific">Prevotella heparinolytica</name>
    <dbReference type="NCBI Taxonomy" id="28113"/>
    <lineage>
        <taxon>Bacteria</taxon>
        <taxon>Pseudomonadati</taxon>
        <taxon>Bacteroidota</taxon>
        <taxon>Bacteroidia</taxon>
        <taxon>Bacteroidales</taxon>
        <taxon>Bacteroidaceae</taxon>
        <taxon>Bacteroides</taxon>
    </lineage>
</organism>
<name>A0A4R2LF09_9BACE</name>
<proteinExistence type="predicted"/>
<gene>
    <name evidence="1" type="ORF">EV202_1392</name>
</gene>
<evidence type="ECO:0000313" key="1">
    <source>
        <dbReference type="EMBL" id="TCO86871.1"/>
    </source>
</evidence>
<accession>A0A4R2LF09</accession>
<protein>
    <recommendedName>
        <fullName evidence="3">Peptidase C39 domain-containing protein</fullName>
    </recommendedName>
</protein>
<dbReference type="RefSeq" id="WP_234878310.1">
    <property type="nucleotide sequence ID" value="NZ_SLXB01000039.1"/>
</dbReference>
<dbReference type="EMBL" id="SLXB01000039">
    <property type="protein sequence ID" value="TCO86871.1"/>
    <property type="molecule type" value="Genomic_DNA"/>
</dbReference>
<dbReference type="AlphaFoldDB" id="A0A4R2LF09"/>